<dbReference type="Gene3D" id="3.80.10.10">
    <property type="entry name" value="Ribonuclease Inhibitor"/>
    <property type="match status" value="1"/>
</dbReference>
<sequence>MFSQFPETIHAPILVPQSHQQSGVPPINHLPSEIIKYIFSLSADENTLSQYRNQLYLFWVCQAWRRVIINNALLWTTIDFRGNPELVGTVVQRSGNAGLLVELWDETFDYPEKLALLSSTSISEAHRIETIQAILSSSSLQLIVDDVLRHSSPSLRHLALCGILHDEIPLIDSQMPFTLDIGNLETFEIYDSSQVPWDCLRSVISKVWKLDIRFEWQETFLDFFADIQSSFNQLKVLVMRFESTCDIPQLYTITLPNITTLVIEGNSVPSVAGCLRIPNVRRLAIYDEMGFNFSFHPDFDYNSIEYVSVTNCWSTSFTFCCSTSFTFHIVGSTEKDMIPTDNWGREEVKQFNLKAHFNQEFPEHLPGVMETSRSPSNLITHYGSLASLSLIRSTPDAYVFGR</sequence>
<evidence type="ECO:0008006" key="3">
    <source>
        <dbReference type="Google" id="ProtNLM"/>
    </source>
</evidence>
<name>A0AAV5AK98_9AGAM</name>
<accession>A0AAV5AK98</accession>
<dbReference type="InterPro" id="IPR032675">
    <property type="entry name" value="LRR_dom_sf"/>
</dbReference>
<dbReference type="SUPFAM" id="SSF81383">
    <property type="entry name" value="F-box domain"/>
    <property type="match status" value="1"/>
</dbReference>
<protein>
    <recommendedName>
        <fullName evidence="3">F-box domain-containing protein</fullName>
    </recommendedName>
</protein>
<comment type="caution">
    <text evidence="1">The sequence shown here is derived from an EMBL/GenBank/DDBJ whole genome shotgun (WGS) entry which is preliminary data.</text>
</comment>
<dbReference type="EMBL" id="BPWL01000008">
    <property type="protein sequence ID" value="GJJ13549.1"/>
    <property type="molecule type" value="Genomic_DNA"/>
</dbReference>
<reference evidence="1" key="1">
    <citation type="submission" date="2021-10" db="EMBL/GenBank/DDBJ databases">
        <title>De novo Genome Assembly of Clathrus columnatus (Basidiomycota, Fungi) Using Illumina and Nanopore Sequence Data.</title>
        <authorList>
            <person name="Ogiso-Tanaka E."/>
            <person name="Itagaki H."/>
            <person name="Hosoya T."/>
            <person name="Hosaka K."/>
        </authorList>
    </citation>
    <scope>NUCLEOTIDE SEQUENCE</scope>
    <source>
        <strain evidence="1">MO-923</strain>
    </source>
</reference>
<dbReference type="InterPro" id="IPR036047">
    <property type="entry name" value="F-box-like_dom_sf"/>
</dbReference>
<proteinExistence type="predicted"/>
<evidence type="ECO:0000313" key="2">
    <source>
        <dbReference type="Proteomes" id="UP001050691"/>
    </source>
</evidence>
<dbReference type="Proteomes" id="UP001050691">
    <property type="component" value="Unassembled WGS sequence"/>
</dbReference>
<organism evidence="1 2">
    <name type="scientific">Clathrus columnatus</name>
    <dbReference type="NCBI Taxonomy" id="1419009"/>
    <lineage>
        <taxon>Eukaryota</taxon>
        <taxon>Fungi</taxon>
        <taxon>Dikarya</taxon>
        <taxon>Basidiomycota</taxon>
        <taxon>Agaricomycotina</taxon>
        <taxon>Agaricomycetes</taxon>
        <taxon>Phallomycetidae</taxon>
        <taxon>Phallales</taxon>
        <taxon>Clathraceae</taxon>
        <taxon>Clathrus</taxon>
    </lineage>
</organism>
<evidence type="ECO:0000313" key="1">
    <source>
        <dbReference type="EMBL" id="GJJ13549.1"/>
    </source>
</evidence>
<dbReference type="AlphaFoldDB" id="A0AAV5AK98"/>
<keyword evidence="2" id="KW-1185">Reference proteome</keyword>
<gene>
    <name evidence="1" type="ORF">Clacol_007804</name>
</gene>